<evidence type="ECO:0000256" key="1">
    <source>
        <dbReference type="ARBA" id="ARBA00012513"/>
    </source>
</evidence>
<evidence type="ECO:0000313" key="12">
    <source>
        <dbReference type="Proteomes" id="UP000759537"/>
    </source>
</evidence>
<feature type="region of interest" description="Disordered" evidence="9">
    <location>
        <begin position="44"/>
        <end position="70"/>
    </location>
</feature>
<dbReference type="Proteomes" id="UP000759537">
    <property type="component" value="Unassembled WGS sequence"/>
</dbReference>
<dbReference type="SMART" id="SM00220">
    <property type="entry name" value="S_TKc"/>
    <property type="match status" value="1"/>
</dbReference>
<evidence type="ECO:0000256" key="5">
    <source>
        <dbReference type="ARBA" id="ARBA00022777"/>
    </source>
</evidence>
<organism evidence="11 12">
    <name type="scientific">Russula ochroleuca</name>
    <dbReference type="NCBI Taxonomy" id="152965"/>
    <lineage>
        <taxon>Eukaryota</taxon>
        <taxon>Fungi</taxon>
        <taxon>Dikarya</taxon>
        <taxon>Basidiomycota</taxon>
        <taxon>Agaricomycotina</taxon>
        <taxon>Agaricomycetes</taxon>
        <taxon>Russulales</taxon>
        <taxon>Russulaceae</taxon>
        <taxon>Russula</taxon>
    </lineage>
</organism>
<dbReference type="GO" id="GO:0005524">
    <property type="term" value="F:ATP binding"/>
    <property type="evidence" value="ECO:0007669"/>
    <property type="project" value="UniProtKB-KW"/>
</dbReference>
<dbReference type="PROSITE" id="PS00108">
    <property type="entry name" value="PROTEIN_KINASE_ST"/>
    <property type="match status" value="1"/>
</dbReference>
<evidence type="ECO:0000256" key="7">
    <source>
        <dbReference type="ARBA" id="ARBA00047899"/>
    </source>
</evidence>
<keyword evidence="4" id="KW-0547">Nucleotide-binding</keyword>
<evidence type="ECO:0000256" key="9">
    <source>
        <dbReference type="SAM" id="MobiDB-lite"/>
    </source>
</evidence>
<keyword evidence="6" id="KW-0067">ATP-binding</keyword>
<evidence type="ECO:0000256" key="3">
    <source>
        <dbReference type="ARBA" id="ARBA00022679"/>
    </source>
</evidence>
<dbReference type="OrthoDB" id="4062651at2759"/>
<protein>
    <recommendedName>
        <fullName evidence="1">non-specific serine/threonine protein kinase</fullName>
        <ecNumber evidence="1">2.7.11.1</ecNumber>
    </recommendedName>
</protein>
<comment type="catalytic activity">
    <reaction evidence="7">
        <text>L-threonyl-[protein] + ATP = O-phospho-L-threonyl-[protein] + ADP + H(+)</text>
        <dbReference type="Rhea" id="RHEA:46608"/>
        <dbReference type="Rhea" id="RHEA-COMP:11060"/>
        <dbReference type="Rhea" id="RHEA-COMP:11605"/>
        <dbReference type="ChEBI" id="CHEBI:15378"/>
        <dbReference type="ChEBI" id="CHEBI:30013"/>
        <dbReference type="ChEBI" id="CHEBI:30616"/>
        <dbReference type="ChEBI" id="CHEBI:61977"/>
        <dbReference type="ChEBI" id="CHEBI:456216"/>
        <dbReference type="EC" id="2.7.11.1"/>
    </reaction>
</comment>
<evidence type="ECO:0000313" key="11">
    <source>
        <dbReference type="EMBL" id="KAF8482689.1"/>
    </source>
</evidence>
<keyword evidence="2" id="KW-0723">Serine/threonine-protein kinase</keyword>
<feature type="domain" description="Protein kinase" evidence="10">
    <location>
        <begin position="76"/>
        <end position="375"/>
    </location>
</feature>
<evidence type="ECO:0000256" key="8">
    <source>
        <dbReference type="ARBA" id="ARBA00048679"/>
    </source>
</evidence>
<evidence type="ECO:0000256" key="2">
    <source>
        <dbReference type="ARBA" id="ARBA00022527"/>
    </source>
</evidence>
<dbReference type="AlphaFoldDB" id="A0A9P5MZW5"/>
<evidence type="ECO:0000256" key="4">
    <source>
        <dbReference type="ARBA" id="ARBA00022741"/>
    </source>
</evidence>
<reference evidence="11" key="1">
    <citation type="submission" date="2019-10" db="EMBL/GenBank/DDBJ databases">
        <authorList>
            <consortium name="DOE Joint Genome Institute"/>
            <person name="Kuo A."/>
            <person name="Miyauchi S."/>
            <person name="Kiss E."/>
            <person name="Drula E."/>
            <person name="Kohler A."/>
            <person name="Sanchez-Garcia M."/>
            <person name="Andreopoulos B."/>
            <person name="Barry K.W."/>
            <person name="Bonito G."/>
            <person name="Buee M."/>
            <person name="Carver A."/>
            <person name="Chen C."/>
            <person name="Cichocki N."/>
            <person name="Clum A."/>
            <person name="Culley D."/>
            <person name="Crous P.W."/>
            <person name="Fauchery L."/>
            <person name="Girlanda M."/>
            <person name="Hayes R."/>
            <person name="Keri Z."/>
            <person name="LaButti K."/>
            <person name="Lipzen A."/>
            <person name="Lombard V."/>
            <person name="Magnuson J."/>
            <person name="Maillard F."/>
            <person name="Morin E."/>
            <person name="Murat C."/>
            <person name="Nolan M."/>
            <person name="Ohm R."/>
            <person name="Pangilinan J."/>
            <person name="Pereira M."/>
            <person name="Perotto S."/>
            <person name="Peter M."/>
            <person name="Riley R."/>
            <person name="Sitrit Y."/>
            <person name="Stielow B."/>
            <person name="Szollosi G."/>
            <person name="Zifcakova L."/>
            <person name="Stursova M."/>
            <person name="Spatafora J.W."/>
            <person name="Tedersoo L."/>
            <person name="Vaario L.-M."/>
            <person name="Yamada A."/>
            <person name="Yan M."/>
            <person name="Wang P."/>
            <person name="Xu J."/>
            <person name="Bruns T."/>
            <person name="Baldrian P."/>
            <person name="Vilgalys R."/>
            <person name="Henrissat B."/>
            <person name="Grigoriev I.V."/>
            <person name="Hibbett D."/>
            <person name="Nagy L.G."/>
            <person name="Martin F.M."/>
        </authorList>
    </citation>
    <scope>NUCLEOTIDE SEQUENCE</scope>
    <source>
        <strain evidence="11">Prilba</strain>
    </source>
</reference>
<keyword evidence="5 11" id="KW-0418">Kinase</keyword>
<keyword evidence="3" id="KW-0808">Transferase</keyword>
<reference evidence="11" key="2">
    <citation type="journal article" date="2020" name="Nat. Commun.">
        <title>Large-scale genome sequencing of mycorrhizal fungi provides insights into the early evolution of symbiotic traits.</title>
        <authorList>
            <person name="Miyauchi S."/>
            <person name="Kiss E."/>
            <person name="Kuo A."/>
            <person name="Drula E."/>
            <person name="Kohler A."/>
            <person name="Sanchez-Garcia M."/>
            <person name="Morin E."/>
            <person name="Andreopoulos B."/>
            <person name="Barry K.W."/>
            <person name="Bonito G."/>
            <person name="Buee M."/>
            <person name="Carver A."/>
            <person name="Chen C."/>
            <person name="Cichocki N."/>
            <person name="Clum A."/>
            <person name="Culley D."/>
            <person name="Crous P.W."/>
            <person name="Fauchery L."/>
            <person name="Girlanda M."/>
            <person name="Hayes R.D."/>
            <person name="Keri Z."/>
            <person name="LaButti K."/>
            <person name="Lipzen A."/>
            <person name="Lombard V."/>
            <person name="Magnuson J."/>
            <person name="Maillard F."/>
            <person name="Murat C."/>
            <person name="Nolan M."/>
            <person name="Ohm R.A."/>
            <person name="Pangilinan J."/>
            <person name="Pereira M.F."/>
            <person name="Perotto S."/>
            <person name="Peter M."/>
            <person name="Pfister S."/>
            <person name="Riley R."/>
            <person name="Sitrit Y."/>
            <person name="Stielow J.B."/>
            <person name="Szollosi G."/>
            <person name="Zifcakova L."/>
            <person name="Stursova M."/>
            <person name="Spatafora J.W."/>
            <person name="Tedersoo L."/>
            <person name="Vaario L.M."/>
            <person name="Yamada A."/>
            <person name="Yan M."/>
            <person name="Wang P."/>
            <person name="Xu J."/>
            <person name="Bruns T."/>
            <person name="Baldrian P."/>
            <person name="Vilgalys R."/>
            <person name="Dunand C."/>
            <person name="Henrissat B."/>
            <person name="Grigoriev I.V."/>
            <person name="Hibbett D."/>
            <person name="Nagy L.G."/>
            <person name="Martin F.M."/>
        </authorList>
    </citation>
    <scope>NUCLEOTIDE SEQUENCE</scope>
    <source>
        <strain evidence="11">Prilba</strain>
    </source>
</reference>
<keyword evidence="12" id="KW-1185">Reference proteome</keyword>
<dbReference type="EC" id="2.7.11.1" evidence="1"/>
<sequence length="483" mass="54509">MSDLVYRLSSPVQMLRQTHSYPKVSVICDLVDKQRCSWSLFEHSTSPSHSSHDETAPLLGPPLKSGGSTTTLPDDFRPIRLINQGVSGKVYLVEDKVTKKNFALKVIRKRSNNLMQVINEKDALCKVTGDPWFLSLEASIHDDTNFYLITTLYQTDLRSDLHLRGGHIPVDLARFYMAELICALEDLHARGIIHRDIKPANVLLTKDGHVVLADFGMAKIFPPHPRPFPDRTSHWRARRIATDSGLASIALHQPYCSIHGPDDDVTREKMGTLAYAAPEVRFGLPYSYEVDYWSLGVLLYVMLTGRVSSLFIIPSHTISSLLAWQFPFGSFGEFYFRRFEPVEVDEGAQALLEQILDVNPAKRLNIHEIKAHRFFSSVDWDSTAARDQPAPITPRIPAHPPSPKTFRISIGTPYDVVSSDDPMPHFTFTSSHFRQLREPTRVTPDVGKRSQVAGLFGWMARFVFKVRMWCTSVSSLLSSCGRC</sequence>
<dbReference type="PANTHER" id="PTHR24356:SF418">
    <property type="entry name" value="SERINE_THREONINE-PROTEIN KINASE WARTS"/>
    <property type="match status" value="1"/>
</dbReference>
<accession>A0A9P5MZW5</accession>
<evidence type="ECO:0000259" key="10">
    <source>
        <dbReference type="PROSITE" id="PS50011"/>
    </source>
</evidence>
<dbReference type="GO" id="GO:0004674">
    <property type="term" value="F:protein serine/threonine kinase activity"/>
    <property type="evidence" value="ECO:0007669"/>
    <property type="project" value="UniProtKB-KW"/>
</dbReference>
<dbReference type="Gene3D" id="1.10.510.10">
    <property type="entry name" value="Transferase(Phosphotransferase) domain 1"/>
    <property type="match status" value="1"/>
</dbReference>
<dbReference type="GO" id="GO:0035556">
    <property type="term" value="P:intracellular signal transduction"/>
    <property type="evidence" value="ECO:0007669"/>
    <property type="project" value="TreeGrafter"/>
</dbReference>
<proteinExistence type="predicted"/>
<comment type="catalytic activity">
    <reaction evidence="8">
        <text>L-seryl-[protein] + ATP = O-phospho-L-seryl-[protein] + ADP + H(+)</text>
        <dbReference type="Rhea" id="RHEA:17989"/>
        <dbReference type="Rhea" id="RHEA-COMP:9863"/>
        <dbReference type="Rhea" id="RHEA-COMP:11604"/>
        <dbReference type="ChEBI" id="CHEBI:15378"/>
        <dbReference type="ChEBI" id="CHEBI:29999"/>
        <dbReference type="ChEBI" id="CHEBI:30616"/>
        <dbReference type="ChEBI" id="CHEBI:83421"/>
        <dbReference type="ChEBI" id="CHEBI:456216"/>
        <dbReference type="EC" id="2.7.11.1"/>
    </reaction>
</comment>
<dbReference type="InterPro" id="IPR011009">
    <property type="entry name" value="Kinase-like_dom_sf"/>
</dbReference>
<dbReference type="Gene3D" id="3.30.200.20">
    <property type="entry name" value="Phosphorylase Kinase, domain 1"/>
    <property type="match status" value="1"/>
</dbReference>
<dbReference type="SUPFAM" id="SSF56112">
    <property type="entry name" value="Protein kinase-like (PK-like)"/>
    <property type="match status" value="1"/>
</dbReference>
<dbReference type="InterPro" id="IPR000719">
    <property type="entry name" value="Prot_kinase_dom"/>
</dbReference>
<dbReference type="InterPro" id="IPR050236">
    <property type="entry name" value="Ser_Thr_kinase_AGC"/>
</dbReference>
<name>A0A9P5MZW5_9AGAM</name>
<dbReference type="Pfam" id="PF00069">
    <property type="entry name" value="Pkinase"/>
    <property type="match status" value="1"/>
</dbReference>
<dbReference type="PROSITE" id="PS50011">
    <property type="entry name" value="PROTEIN_KINASE_DOM"/>
    <property type="match status" value="1"/>
</dbReference>
<dbReference type="EMBL" id="WHVB01000005">
    <property type="protein sequence ID" value="KAF8482689.1"/>
    <property type="molecule type" value="Genomic_DNA"/>
</dbReference>
<comment type="caution">
    <text evidence="11">The sequence shown here is derived from an EMBL/GenBank/DDBJ whole genome shotgun (WGS) entry which is preliminary data.</text>
</comment>
<gene>
    <name evidence="11" type="ORF">DFH94DRAFT_376004</name>
</gene>
<dbReference type="PANTHER" id="PTHR24356">
    <property type="entry name" value="SERINE/THREONINE-PROTEIN KINASE"/>
    <property type="match status" value="1"/>
</dbReference>
<evidence type="ECO:0000256" key="6">
    <source>
        <dbReference type="ARBA" id="ARBA00022840"/>
    </source>
</evidence>
<dbReference type="InterPro" id="IPR008271">
    <property type="entry name" value="Ser/Thr_kinase_AS"/>
</dbReference>